<evidence type="ECO:0000313" key="2">
    <source>
        <dbReference type="Proteomes" id="UP000664800"/>
    </source>
</evidence>
<protein>
    <submittedName>
        <fullName evidence="1">Uncharacterized protein</fullName>
    </submittedName>
</protein>
<dbReference type="AlphaFoldDB" id="A0A8I1MZ71"/>
<sequence length="51" mass="5352">MSTFLKIIAALIVAGLVQAYAPPLLQAVVVVVALAWFFLDAAHRARCGAGQ</sequence>
<gene>
    <name evidence="1" type="ORF">J0I24_16030</name>
</gene>
<dbReference type="RefSeq" id="WP_276733026.1">
    <property type="nucleotide sequence ID" value="NZ_JAFKMR010000043.1"/>
</dbReference>
<evidence type="ECO:0000313" key="1">
    <source>
        <dbReference type="EMBL" id="MBN8745780.1"/>
    </source>
</evidence>
<accession>A0A8I1MZ71</accession>
<dbReference type="Proteomes" id="UP000664800">
    <property type="component" value="Unassembled WGS sequence"/>
</dbReference>
<comment type="caution">
    <text evidence="1">The sequence shown here is derived from an EMBL/GenBank/DDBJ whole genome shotgun (WGS) entry which is preliminary data.</text>
</comment>
<proteinExistence type="predicted"/>
<name>A0A8I1MZ71_THIA3</name>
<organism evidence="1 2">
    <name type="scientific">Thiomonas arsenitoxydans (strain DSM 22701 / CIP 110005 / 3As)</name>
    <dbReference type="NCBI Taxonomy" id="426114"/>
    <lineage>
        <taxon>Bacteria</taxon>
        <taxon>Pseudomonadati</taxon>
        <taxon>Pseudomonadota</taxon>
        <taxon>Betaproteobacteria</taxon>
        <taxon>Burkholderiales</taxon>
        <taxon>Thiomonas</taxon>
    </lineage>
</organism>
<dbReference type="EMBL" id="JAFKMR010000043">
    <property type="protein sequence ID" value="MBN8745780.1"/>
    <property type="molecule type" value="Genomic_DNA"/>
</dbReference>
<reference evidence="1" key="1">
    <citation type="submission" date="2021-02" db="EMBL/GenBank/DDBJ databases">
        <title>Thiocyanate and organic carbon inputs drive convergent selection for specific autotrophic Afipia and Thiobacillus strains within complex microbiomes.</title>
        <authorList>
            <person name="Huddy R.J."/>
            <person name="Sachdeva R."/>
            <person name="Kadzinga F."/>
            <person name="Kantor R.S."/>
            <person name="Harrison S.T.L."/>
            <person name="Banfield J.F."/>
        </authorList>
    </citation>
    <scope>NUCLEOTIDE SEQUENCE</scope>
    <source>
        <strain evidence="1">SCN18_13_7_16_R3_B_64_19</strain>
    </source>
</reference>